<dbReference type="InterPro" id="IPR020843">
    <property type="entry name" value="ER"/>
</dbReference>
<evidence type="ECO:0000256" key="5">
    <source>
        <dbReference type="ARBA" id="ARBA00022884"/>
    </source>
</evidence>
<comment type="subcellular location">
    <subcellularLocation>
        <location evidence="1">Cytoplasm</location>
    </subcellularLocation>
</comment>
<dbReference type="InterPro" id="IPR051603">
    <property type="entry name" value="Zinc-ADH_QOR/CCCR"/>
</dbReference>
<dbReference type="SUPFAM" id="SSF51735">
    <property type="entry name" value="NAD(P)-binding Rossmann-fold domains"/>
    <property type="match status" value="1"/>
</dbReference>
<protein>
    <submittedName>
        <fullName evidence="7">Zinc-dependent alcohol dehydrogenase family protein</fullName>
    </submittedName>
</protein>
<keyword evidence="5" id="KW-0694">RNA-binding</keyword>
<gene>
    <name evidence="7" type="ORF">HC757_10640</name>
</gene>
<evidence type="ECO:0000259" key="6">
    <source>
        <dbReference type="SMART" id="SM00829"/>
    </source>
</evidence>
<dbReference type="Proteomes" id="UP000737113">
    <property type="component" value="Unassembled WGS sequence"/>
</dbReference>
<dbReference type="Pfam" id="PF08240">
    <property type="entry name" value="ADH_N"/>
    <property type="match status" value="1"/>
</dbReference>
<dbReference type="InterPro" id="IPR013154">
    <property type="entry name" value="ADH-like_N"/>
</dbReference>
<evidence type="ECO:0000256" key="4">
    <source>
        <dbReference type="ARBA" id="ARBA00022857"/>
    </source>
</evidence>
<dbReference type="Gene3D" id="3.40.50.720">
    <property type="entry name" value="NAD(P)-binding Rossmann-like Domain"/>
    <property type="match status" value="1"/>
</dbReference>
<comment type="caution">
    <text evidence="7">The sequence shown here is derived from an EMBL/GenBank/DDBJ whole genome shotgun (WGS) entry which is preliminary data.</text>
</comment>
<dbReference type="GO" id="GO:0016491">
    <property type="term" value="F:oxidoreductase activity"/>
    <property type="evidence" value="ECO:0007669"/>
    <property type="project" value="InterPro"/>
</dbReference>
<dbReference type="InterPro" id="IPR011032">
    <property type="entry name" value="GroES-like_sf"/>
</dbReference>
<dbReference type="AlphaFoldDB" id="A0A972FUN4"/>
<organism evidence="7 8">
    <name type="scientific">Shewanella salipaludis</name>
    <dbReference type="NCBI Taxonomy" id="2723052"/>
    <lineage>
        <taxon>Bacteria</taxon>
        <taxon>Pseudomonadati</taxon>
        <taxon>Pseudomonadota</taxon>
        <taxon>Gammaproteobacteria</taxon>
        <taxon>Alteromonadales</taxon>
        <taxon>Shewanellaceae</taxon>
        <taxon>Shewanella</taxon>
    </lineage>
</organism>
<dbReference type="GO" id="GO:0005737">
    <property type="term" value="C:cytoplasm"/>
    <property type="evidence" value="ECO:0007669"/>
    <property type="project" value="UniProtKB-SubCell"/>
</dbReference>
<evidence type="ECO:0000256" key="3">
    <source>
        <dbReference type="ARBA" id="ARBA00022490"/>
    </source>
</evidence>
<reference evidence="7" key="1">
    <citation type="submission" date="2020-04" db="EMBL/GenBank/DDBJ databases">
        <title>Description of Shewanella salipaludis sp. nov., isolated from a salt marsh.</title>
        <authorList>
            <person name="Park S."/>
            <person name="Yoon J.-H."/>
        </authorList>
    </citation>
    <scope>NUCLEOTIDE SEQUENCE</scope>
    <source>
        <strain evidence="7">SHSM-M6</strain>
    </source>
</reference>
<keyword evidence="4" id="KW-0521">NADP</keyword>
<dbReference type="InterPro" id="IPR002364">
    <property type="entry name" value="Quin_OxRdtase/zeta-crystal_CS"/>
</dbReference>
<sequence length="333" mass="35030">MSESMKAVIAEHIDAPLKSVLLTIPTPKPGEVRVRVAASGVNPLDLKIRAGQAPHAKHPLPAVLGMDMAGIVDSVGSEVDQFKQGDRVFGLTGGIGGHQGALAEYQVVDAALLAKVPESMSLREAASIPLIFTTAWEGIVDRANVSEGQSVLVHGGAGGVGQMAVQIAKAYGAEVYATGKAQDAETIRNLGATPIDFERTSVEEYLNQYTGGAGFDIVYDTVGGTVLDSAFESVKNYTGHVVSCLGWGTHSLAPLSFRGATYSGVFTLMPLQTGKARAHHGHIMQQASKLVENSQLRVIQDPNKFDLSQVNEAHGHVMAGRAKGKVVITIADI</sequence>
<dbReference type="PANTHER" id="PTHR44154">
    <property type="entry name" value="QUINONE OXIDOREDUCTASE"/>
    <property type="match status" value="1"/>
</dbReference>
<dbReference type="GO" id="GO:0008270">
    <property type="term" value="F:zinc ion binding"/>
    <property type="evidence" value="ECO:0007669"/>
    <property type="project" value="InterPro"/>
</dbReference>
<dbReference type="SMART" id="SM00829">
    <property type="entry name" value="PKS_ER"/>
    <property type="match status" value="1"/>
</dbReference>
<dbReference type="CDD" id="cd08272">
    <property type="entry name" value="MDR6"/>
    <property type="match status" value="1"/>
</dbReference>
<dbReference type="Gene3D" id="3.90.180.10">
    <property type="entry name" value="Medium-chain alcohol dehydrogenases, catalytic domain"/>
    <property type="match status" value="1"/>
</dbReference>
<evidence type="ECO:0000256" key="2">
    <source>
        <dbReference type="ARBA" id="ARBA00011881"/>
    </source>
</evidence>
<evidence type="ECO:0000313" key="8">
    <source>
        <dbReference type="Proteomes" id="UP000737113"/>
    </source>
</evidence>
<dbReference type="InterPro" id="IPR036291">
    <property type="entry name" value="NAD(P)-bd_dom_sf"/>
</dbReference>
<evidence type="ECO:0000256" key="1">
    <source>
        <dbReference type="ARBA" id="ARBA00004496"/>
    </source>
</evidence>
<keyword evidence="8" id="KW-1185">Reference proteome</keyword>
<dbReference type="EMBL" id="JAAXYH010000006">
    <property type="protein sequence ID" value="NMH65629.1"/>
    <property type="molecule type" value="Genomic_DNA"/>
</dbReference>
<proteinExistence type="predicted"/>
<comment type="subunit">
    <text evidence="2">Homotetramer.</text>
</comment>
<dbReference type="PANTHER" id="PTHR44154:SF1">
    <property type="entry name" value="QUINONE OXIDOREDUCTASE"/>
    <property type="match status" value="1"/>
</dbReference>
<dbReference type="PROSITE" id="PS01162">
    <property type="entry name" value="QOR_ZETA_CRYSTAL"/>
    <property type="match status" value="1"/>
</dbReference>
<dbReference type="RefSeq" id="WP_169564343.1">
    <property type="nucleotide sequence ID" value="NZ_JAAXYH010000006.1"/>
</dbReference>
<feature type="domain" description="Enoyl reductase (ER)" evidence="6">
    <location>
        <begin position="15"/>
        <end position="328"/>
    </location>
</feature>
<name>A0A972FUN4_9GAMM</name>
<dbReference type="GO" id="GO:0003723">
    <property type="term" value="F:RNA binding"/>
    <property type="evidence" value="ECO:0007669"/>
    <property type="project" value="UniProtKB-KW"/>
</dbReference>
<dbReference type="SUPFAM" id="SSF50129">
    <property type="entry name" value="GroES-like"/>
    <property type="match status" value="1"/>
</dbReference>
<accession>A0A972FUN4</accession>
<dbReference type="Pfam" id="PF13602">
    <property type="entry name" value="ADH_zinc_N_2"/>
    <property type="match status" value="1"/>
</dbReference>
<keyword evidence="3" id="KW-0963">Cytoplasm</keyword>
<evidence type="ECO:0000313" key="7">
    <source>
        <dbReference type="EMBL" id="NMH65629.1"/>
    </source>
</evidence>